<proteinExistence type="predicted"/>
<evidence type="ECO:0000313" key="2">
    <source>
        <dbReference type="EMBL" id="ADP79616.1"/>
    </source>
</evidence>
<dbReference type="Pfam" id="PF06722">
    <property type="entry name" value="EryCIII-like_C"/>
    <property type="match status" value="1"/>
</dbReference>
<dbReference type="InterPro" id="IPR010610">
    <property type="entry name" value="EryCIII-like_C"/>
</dbReference>
<accession>E3J7K7</accession>
<dbReference type="RefSeq" id="WP_013422735.1">
    <property type="nucleotide sequence ID" value="NC_014666.1"/>
</dbReference>
<dbReference type="GO" id="GO:0017000">
    <property type="term" value="P:antibiotic biosynthetic process"/>
    <property type="evidence" value="ECO:0007669"/>
    <property type="project" value="UniProtKB-ARBA"/>
</dbReference>
<evidence type="ECO:0000259" key="1">
    <source>
        <dbReference type="Pfam" id="PF06722"/>
    </source>
</evidence>
<dbReference type="KEGG" id="fri:FraEuI1c_1556"/>
<reference evidence="2 3" key="1">
    <citation type="submission" date="2010-10" db="EMBL/GenBank/DDBJ databases">
        <title>Complete sequence of Frankia sp. EuI1c.</title>
        <authorList>
            <consortium name="US DOE Joint Genome Institute"/>
            <person name="Lucas S."/>
            <person name="Copeland A."/>
            <person name="Lapidus A."/>
            <person name="Cheng J.-F."/>
            <person name="Bruce D."/>
            <person name="Goodwin L."/>
            <person name="Pitluck S."/>
            <person name="Chertkov O."/>
            <person name="Detter J.C."/>
            <person name="Han C."/>
            <person name="Tapia R."/>
            <person name="Land M."/>
            <person name="Hauser L."/>
            <person name="Jeffries C."/>
            <person name="Kyrpides N."/>
            <person name="Ivanova N."/>
            <person name="Mikhailova N."/>
            <person name="Beauchemin N."/>
            <person name="Sen A."/>
            <person name="Sur S.A."/>
            <person name="Gtari M."/>
            <person name="Wall L."/>
            <person name="Tisa L."/>
            <person name="Woyke T."/>
        </authorList>
    </citation>
    <scope>NUCLEOTIDE SEQUENCE [LARGE SCALE GENOMIC DNA]</scope>
    <source>
        <strain evidence="3">DSM 45817 / CECT 9037 / EuI1c</strain>
    </source>
</reference>
<protein>
    <submittedName>
        <fullName evidence="2">Glycosyltransferase, MGT family</fullName>
    </submittedName>
</protein>
<dbReference type="GO" id="GO:0008194">
    <property type="term" value="F:UDP-glycosyltransferase activity"/>
    <property type="evidence" value="ECO:0007669"/>
    <property type="project" value="InterPro"/>
</dbReference>
<dbReference type="GO" id="GO:0016758">
    <property type="term" value="F:hexosyltransferase activity"/>
    <property type="evidence" value="ECO:0007669"/>
    <property type="project" value="UniProtKB-ARBA"/>
</dbReference>
<name>E3J7K7_PSEI1</name>
<dbReference type="PANTHER" id="PTHR48050:SF13">
    <property type="entry name" value="STEROL 3-BETA-GLUCOSYLTRANSFERASE UGT80A2"/>
    <property type="match status" value="1"/>
</dbReference>
<keyword evidence="3" id="KW-1185">Reference proteome</keyword>
<feature type="domain" description="Erythromycin biosynthesis protein CIII-like C-terminal" evidence="1">
    <location>
        <begin position="267"/>
        <end position="367"/>
    </location>
</feature>
<dbReference type="CAZy" id="GT1">
    <property type="family name" value="Glycosyltransferase Family 1"/>
</dbReference>
<dbReference type="InterPro" id="IPR002213">
    <property type="entry name" value="UDP_glucos_trans"/>
</dbReference>
<dbReference type="Gene3D" id="3.40.50.2000">
    <property type="entry name" value="Glycogen Phosphorylase B"/>
    <property type="match status" value="2"/>
</dbReference>
<dbReference type="InterPro" id="IPR050426">
    <property type="entry name" value="Glycosyltransferase_28"/>
</dbReference>
<dbReference type="Proteomes" id="UP000002484">
    <property type="component" value="Chromosome"/>
</dbReference>
<dbReference type="STRING" id="298654.FraEuI1c_1556"/>
<dbReference type="FunCoup" id="E3J7K7">
    <property type="interactions" value="3"/>
</dbReference>
<dbReference type="CDD" id="cd03784">
    <property type="entry name" value="GT1_Gtf-like"/>
    <property type="match status" value="1"/>
</dbReference>
<dbReference type="EMBL" id="CP002299">
    <property type="protein sequence ID" value="ADP79616.1"/>
    <property type="molecule type" value="Genomic_DNA"/>
</dbReference>
<dbReference type="OrthoDB" id="6620093at2"/>
<dbReference type="HOGENOM" id="CLU_000537_7_2_11"/>
<evidence type="ECO:0000313" key="3">
    <source>
        <dbReference type="Proteomes" id="UP000002484"/>
    </source>
</evidence>
<dbReference type="SUPFAM" id="SSF53756">
    <property type="entry name" value="UDP-Glycosyltransferase/glycogen phosphorylase"/>
    <property type="match status" value="1"/>
</dbReference>
<dbReference type="eggNOG" id="COG1819">
    <property type="taxonomic scope" value="Bacteria"/>
</dbReference>
<gene>
    <name evidence="2" type="ordered locus">FraEuI1c_1556</name>
</gene>
<organism evidence="2 3">
    <name type="scientific">Pseudofrankia inefficax (strain DSM 45817 / CECT 9037 / DDB 130130 / EuI1c)</name>
    <name type="common">Frankia inefficax</name>
    <dbReference type="NCBI Taxonomy" id="298654"/>
    <lineage>
        <taxon>Bacteria</taxon>
        <taxon>Bacillati</taxon>
        <taxon>Actinomycetota</taxon>
        <taxon>Actinomycetes</taxon>
        <taxon>Frankiales</taxon>
        <taxon>Frankiaceae</taxon>
        <taxon>Pseudofrankia</taxon>
    </lineage>
</organism>
<sequence>MSSFLLVVPPLVGHITPLVAVADELAARGHRVAWSGEPSLVRALAGPEAEVHPALGPPLGADQGLGLRGYAAARFLWEDFLVPLAEATHESVADAAKRVDADLLVCDMQALAGPLAGARLGIPWVTSASTSGSLRDPFTATPQVRRWLDDLFAGLIARCCPRPAVALTPATLERSPLLVLAFTTEALAGPAEPSGAPTAWVGPALRQPGAGPDDQFPWAWLDPAAALVVVSLGTVNAPVGARFLRACVDALGQLRGAQAAIADPSGALTAVPDNVLVRPRLPMLPLLSHAAAVVCHAGHNTVCEALAHDVPLVVAPIRDDQPIVAQQVVDAGAGIRLHFGRATADLVAAAVVDVLGRARYRKAAEAVGASLRTAGGAGAAADHVEAVVREAGRRR</sequence>
<dbReference type="PANTHER" id="PTHR48050">
    <property type="entry name" value="STEROL 3-BETA-GLUCOSYLTRANSFERASE"/>
    <property type="match status" value="1"/>
</dbReference>
<dbReference type="InParanoid" id="E3J7K7"/>
<keyword evidence="2" id="KW-0808">Transferase</keyword>
<dbReference type="AlphaFoldDB" id="E3J7K7"/>